<sequence length="213" mass="22862">MLRLNRSLITDMNPSSHISESFRSLRTYIRQLGLLKGEGGQVLLFTSAEGGEGKTTILSNLAVSFVQDGKKVAVVDCNLRKPGLHSVFDVEGSQGLAAYLAGYEEAKDIAVYGSLANLAVIPAGITSVSPPDLLGSDKLAALLEELKASFDLILLDSPQAVEYSDARILAPLSDGVIIVARHGRTKRESLRKLKALMEQTGVRILGIAMNQTR</sequence>
<keyword evidence="6" id="KW-0067">ATP-binding</keyword>
<dbReference type="PANTHER" id="PTHR32309:SF13">
    <property type="entry name" value="FERRIC ENTEROBACTIN TRANSPORT PROTEIN FEPE"/>
    <property type="match status" value="1"/>
</dbReference>
<protein>
    <recommendedName>
        <fullName evidence="2">non-specific protein-tyrosine kinase</fullName>
        <ecNumber evidence="2">2.7.10.2</ecNumber>
    </recommendedName>
</protein>
<dbReference type="AlphaFoldDB" id="A0A089MIS3"/>
<dbReference type="Gene3D" id="3.40.50.300">
    <property type="entry name" value="P-loop containing nucleotide triphosphate hydrolases"/>
    <property type="match status" value="1"/>
</dbReference>
<keyword evidence="5 10" id="KW-0418">Kinase</keyword>
<keyword evidence="4" id="KW-0547">Nucleotide-binding</keyword>
<dbReference type="GO" id="GO:0004715">
    <property type="term" value="F:non-membrane spanning protein tyrosine kinase activity"/>
    <property type="evidence" value="ECO:0007669"/>
    <property type="project" value="UniProtKB-EC"/>
</dbReference>
<dbReference type="HOGENOM" id="CLU_052027_2_1_9"/>
<keyword evidence="3" id="KW-0808">Transferase</keyword>
<dbReference type="Proteomes" id="UP000029518">
    <property type="component" value="Chromosome"/>
</dbReference>
<evidence type="ECO:0000256" key="7">
    <source>
        <dbReference type="ARBA" id="ARBA00023137"/>
    </source>
</evidence>
<proteinExistence type="inferred from homology"/>
<dbReference type="GO" id="GO:0005886">
    <property type="term" value="C:plasma membrane"/>
    <property type="evidence" value="ECO:0007669"/>
    <property type="project" value="TreeGrafter"/>
</dbReference>
<dbReference type="InterPro" id="IPR050445">
    <property type="entry name" value="Bact_polysacc_biosynth/exp"/>
</dbReference>
<dbReference type="KEGG" id="pbd:PBOR_05480"/>
<comment type="similarity">
    <text evidence="1">Belongs to the CpsD/CapB family.</text>
</comment>
<evidence type="ECO:0000256" key="2">
    <source>
        <dbReference type="ARBA" id="ARBA00011903"/>
    </source>
</evidence>
<evidence type="ECO:0000256" key="8">
    <source>
        <dbReference type="ARBA" id="ARBA00051245"/>
    </source>
</evidence>
<dbReference type="InterPro" id="IPR005702">
    <property type="entry name" value="Wzc-like_C"/>
</dbReference>
<feature type="domain" description="AAA" evidence="9">
    <location>
        <begin position="42"/>
        <end position="192"/>
    </location>
</feature>
<organism evidence="10 11">
    <name type="scientific">Paenibacillus borealis</name>
    <dbReference type="NCBI Taxonomy" id="160799"/>
    <lineage>
        <taxon>Bacteria</taxon>
        <taxon>Bacillati</taxon>
        <taxon>Bacillota</taxon>
        <taxon>Bacilli</taxon>
        <taxon>Bacillales</taxon>
        <taxon>Paenibacillaceae</taxon>
        <taxon>Paenibacillus</taxon>
    </lineage>
</organism>
<dbReference type="InterPro" id="IPR025669">
    <property type="entry name" value="AAA_dom"/>
</dbReference>
<dbReference type="RefSeq" id="WP_042210779.1">
    <property type="nucleotide sequence ID" value="NZ_CP009285.1"/>
</dbReference>
<reference evidence="10" key="1">
    <citation type="submission" date="2014-08" db="EMBL/GenBank/DDBJ databases">
        <title>Comparative genomics of the Paenibacillus odorifer group.</title>
        <authorList>
            <person name="den Bakker H.C."/>
            <person name="Tsai Y.-C.Y.-C."/>
            <person name="Martin N."/>
            <person name="Korlach J."/>
            <person name="Wiedmann M."/>
        </authorList>
    </citation>
    <scope>NUCLEOTIDE SEQUENCE [LARGE SCALE GENOMIC DNA]</scope>
    <source>
        <strain evidence="10">DSM 13188</strain>
    </source>
</reference>
<dbReference type="GO" id="GO:0005524">
    <property type="term" value="F:ATP binding"/>
    <property type="evidence" value="ECO:0007669"/>
    <property type="project" value="UniProtKB-KW"/>
</dbReference>
<dbReference type="NCBIfam" id="TIGR01007">
    <property type="entry name" value="eps_fam"/>
    <property type="match status" value="1"/>
</dbReference>
<evidence type="ECO:0000313" key="11">
    <source>
        <dbReference type="Proteomes" id="UP000029518"/>
    </source>
</evidence>
<evidence type="ECO:0000256" key="5">
    <source>
        <dbReference type="ARBA" id="ARBA00022777"/>
    </source>
</evidence>
<evidence type="ECO:0000259" key="9">
    <source>
        <dbReference type="Pfam" id="PF13614"/>
    </source>
</evidence>
<evidence type="ECO:0000256" key="4">
    <source>
        <dbReference type="ARBA" id="ARBA00022741"/>
    </source>
</evidence>
<gene>
    <name evidence="10" type="ORF">PBOR_05480</name>
</gene>
<dbReference type="PANTHER" id="PTHR32309">
    <property type="entry name" value="TYROSINE-PROTEIN KINASE"/>
    <property type="match status" value="1"/>
</dbReference>
<evidence type="ECO:0000313" key="10">
    <source>
        <dbReference type="EMBL" id="AIQ56444.1"/>
    </source>
</evidence>
<name>A0A089MIS3_PAEBO</name>
<evidence type="ECO:0000256" key="3">
    <source>
        <dbReference type="ARBA" id="ARBA00022679"/>
    </source>
</evidence>
<dbReference type="OrthoDB" id="9794577at2"/>
<dbReference type="EC" id="2.7.10.2" evidence="2"/>
<accession>A0A089MIS3</accession>
<dbReference type="SUPFAM" id="SSF52540">
    <property type="entry name" value="P-loop containing nucleoside triphosphate hydrolases"/>
    <property type="match status" value="1"/>
</dbReference>
<dbReference type="CDD" id="cd05387">
    <property type="entry name" value="BY-kinase"/>
    <property type="match status" value="1"/>
</dbReference>
<dbReference type="InterPro" id="IPR027417">
    <property type="entry name" value="P-loop_NTPase"/>
</dbReference>
<keyword evidence="7" id="KW-0829">Tyrosine-protein kinase</keyword>
<keyword evidence="11" id="KW-1185">Reference proteome</keyword>
<dbReference type="Pfam" id="PF13614">
    <property type="entry name" value="AAA_31"/>
    <property type="match status" value="1"/>
</dbReference>
<comment type="catalytic activity">
    <reaction evidence="8">
        <text>L-tyrosyl-[protein] + ATP = O-phospho-L-tyrosyl-[protein] + ADP + H(+)</text>
        <dbReference type="Rhea" id="RHEA:10596"/>
        <dbReference type="Rhea" id="RHEA-COMP:10136"/>
        <dbReference type="Rhea" id="RHEA-COMP:20101"/>
        <dbReference type="ChEBI" id="CHEBI:15378"/>
        <dbReference type="ChEBI" id="CHEBI:30616"/>
        <dbReference type="ChEBI" id="CHEBI:46858"/>
        <dbReference type="ChEBI" id="CHEBI:61978"/>
        <dbReference type="ChEBI" id="CHEBI:456216"/>
        <dbReference type="EC" id="2.7.10.2"/>
    </reaction>
</comment>
<dbReference type="EMBL" id="CP009285">
    <property type="protein sequence ID" value="AIQ56444.1"/>
    <property type="molecule type" value="Genomic_DNA"/>
</dbReference>
<evidence type="ECO:0000256" key="1">
    <source>
        <dbReference type="ARBA" id="ARBA00007316"/>
    </source>
</evidence>
<evidence type="ECO:0000256" key="6">
    <source>
        <dbReference type="ARBA" id="ARBA00022840"/>
    </source>
</evidence>